<accession>A0AAE1Y2W1</accession>
<evidence type="ECO:0000313" key="2">
    <source>
        <dbReference type="EMBL" id="KAK4422679.1"/>
    </source>
</evidence>
<reference evidence="2" key="1">
    <citation type="submission" date="2020-06" db="EMBL/GenBank/DDBJ databases">
        <authorList>
            <person name="Li T."/>
            <person name="Hu X."/>
            <person name="Zhang T."/>
            <person name="Song X."/>
            <person name="Zhang H."/>
            <person name="Dai N."/>
            <person name="Sheng W."/>
            <person name="Hou X."/>
            <person name="Wei L."/>
        </authorList>
    </citation>
    <scope>NUCLEOTIDE SEQUENCE</scope>
    <source>
        <strain evidence="2">3651</strain>
        <tissue evidence="2">Leaf</tissue>
    </source>
</reference>
<evidence type="ECO:0000313" key="3">
    <source>
        <dbReference type="Proteomes" id="UP001293254"/>
    </source>
</evidence>
<dbReference type="AlphaFoldDB" id="A0AAE1Y2W1"/>
<evidence type="ECO:0000256" key="1">
    <source>
        <dbReference type="SAM" id="MobiDB-lite"/>
    </source>
</evidence>
<feature type="region of interest" description="Disordered" evidence="1">
    <location>
        <begin position="87"/>
        <end position="135"/>
    </location>
</feature>
<dbReference type="Proteomes" id="UP001293254">
    <property type="component" value="Unassembled WGS sequence"/>
</dbReference>
<feature type="compositionally biased region" description="Basic and acidic residues" evidence="1">
    <location>
        <begin position="1"/>
        <end position="11"/>
    </location>
</feature>
<proteinExistence type="predicted"/>
<name>A0AAE1Y2W1_9LAMI</name>
<dbReference type="EMBL" id="JACGWO010000007">
    <property type="protein sequence ID" value="KAK4422679.1"/>
    <property type="molecule type" value="Genomic_DNA"/>
</dbReference>
<comment type="caution">
    <text evidence="2">The sequence shown here is derived from an EMBL/GenBank/DDBJ whole genome shotgun (WGS) entry which is preliminary data.</text>
</comment>
<organism evidence="2 3">
    <name type="scientific">Sesamum alatum</name>
    <dbReference type="NCBI Taxonomy" id="300844"/>
    <lineage>
        <taxon>Eukaryota</taxon>
        <taxon>Viridiplantae</taxon>
        <taxon>Streptophyta</taxon>
        <taxon>Embryophyta</taxon>
        <taxon>Tracheophyta</taxon>
        <taxon>Spermatophyta</taxon>
        <taxon>Magnoliopsida</taxon>
        <taxon>eudicotyledons</taxon>
        <taxon>Gunneridae</taxon>
        <taxon>Pentapetalae</taxon>
        <taxon>asterids</taxon>
        <taxon>lamiids</taxon>
        <taxon>Lamiales</taxon>
        <taxon>Pedaliaceae</taxon>
        <taxon>Sesamum</taxon>
    </lineage>
</organism>
<sequence>MIDKAGKKEAIRGIQQMSTSPPSGCPSNTTLPVSKGPRKTNLPMTQSDAGSRERAIRRRMNEERLRGKSQGLELMPRINLGEDLVLIQKGDTTDTARSPRIRKDPEKTKQKISYEGLPKKEGYEGSFGRRPRINP</sequence>
<feature type="region of interest" description="Disordered" evidence="1">
    <location>
        <begin position="1"/>
        <end position="54"/>
    </location>
</feature>
<keyword evidence="3" id="KW-1185">Reference proteome</keyword>
<feature type="compositionally biased region" description="Polar residues" evidence="1">
    <location>
        <begin position="15"/>
        <end position="32"/>
    </location>
</feature>
<reference evidence="2" key="2">
    <citation type="journal article" date="2024" name="Plant">
        <title>Genomic evolution and insights into agronomic trait innovations of Sesamum species.</title>
        <authorList>
            <person name="Miao H."/>
            <person name="Wang L."/>
            <person name="Qu L."/>
            <person name="Liu H."/>
            <person name="Sun Y."/>
            <person name="Le M."/>
            <person name="Wang Q."/>
            <person name="Wei S."/>
            <person name="Zheng Y."/>
            <person name="Lin W."/>
            <person name="Duan Y."/>
            <person name="Cao H."/>
            <person name="Xiong S."/>
            <person name="Wang X."/>
            <person name="Wei L."/>
            <person name="Li C."/>
            <person name="Ma Q."/>
            <person name="Ju M."/>
            <person name="Zhao R."/>
            <person name="Li G."/>
            <person name="Mu C."/>
            <person name="Tian Q."/>
            <person name="Mei H."/>
            <person name="Zhang T."/>
            <person name="Gao T."/>
            <person name="Zhang H."/>
        </authorList>
    </citation>
    <scope>NUCLEOTIDE SEQUENCE</scope>
    <source>
        <strain evidence="2">3651</strain>
    </source>
</reference>
<protein>
    <submittedName>
        <fullName evidence="2">Uncharacterized protein</fullName>
    </submittedName>
</protein>
<gene>
    <name evidence="2" type="ORF">Salat_1850400</name>
</gene>